<feature type="compositionally biased region" description="Polar residues" evidence="2">
    <location>
        <begin position="362"/>
        <end position="383"/>
    </location>
</feature>
<name>A0ABW3J8L0_9HYPH</name>
<keyword evidence="1" id="KW-0175">Coiled coil</keyword>
<dbReference type="EMBL" id="JBHTJO010000001">
    <property type="protein sequence ID" value="MFD0986574.1"/>
    <property type="molecule type" value="Genomic_DNA"/>
</dbReference>
<keyword evidence="3" id="KW-0472">Membrane</keyword>
<dbReference type="RefSeq" id="WP_379086968.1">
    <property type="nucleotide sequence ID" value="NZ_JBHTJO010000001.1"/>
</dbReference>
<feature type="compositionally biased region" description="Basic and acidic residues" evidence="2">
    <location>
        <begin position="301"/>
        <end position="310"/>
    </location>
</feature>
<comment type="caution">
    <text evidence="4">The sequence shown here is derived from an EMBL/GenBank/DDBJ whole genome shotgun (WGS) entry which is preliminary data.</text>
</comment>
<gene>
    <name evidence="4" type="ORF">ACFQ2F_05635</name>
</gene>
<organism evidence="4 5">
    <name type="scientific">Methyloligella solikamskensis</name>
    <dbReference type="NCBI Taxonomy" id="1177756"/>
    <lineage>
        <taxon>Bacteria</taxon>
        <taxon>Pseudomonadati</taxon>
        <taxon>Pseudomonadota</taxon>
        <taxon>Alphaproteobacteria</taxon>
        <taxon>Hyphomicrobiales</taxon>
        <taxon>Hyphomicrobiaceae</taxon>
        <taxon>Methyloligella</taxon>
    </lineage>
</organism>
<feature type="coiled-coil region" evidence="1">
    <location>
        <begin position="57"/>
        <end position="179"/>
    </location>
</feature>
<feature type="compositionally biased region" description="Basic and acidic residues" evidence="2">
    <location>
        <begin position="336"/>
        <end position="354"/>
    </location>
</feature>
<evidence type="ECO:0000256" key="1">
    <source>
        <dbReference type="SAM" id="Coils"/>
    </source>
</evidence>
<accession>A0ABW3J8L0</accession>
<evidence type="ECO:0000313" key="4">
    <source>
        <dbReference type="EMBL" id="MFD0986574.1"/>
    </source>
</evidence>
<feature type="compositionally biased region" description="Low complexity" evidence="2">
    <location>
        <begin position="287"/>
        <end position="299"/>
    </location>
</feature>
<keyword evidence="3" id="KW-1133">Transmembrane helix</keyword>
<sequence length="422" mass="46226">MIEAILYGALGFFLAGLIAVLFVPALWNRAARITRRQLEDTLPMTSAEIQADKDRQRAEFATELRQLETELEKAKAKAVRELVETSKRRVRINELEGELSELKAKLDETESAKQALEQTLSRGLPQMEEELQTAREAMADIKKTDEELRFRYARDREALRAAQATVKRQAEDIRNLRAALESGESPVRGLFGRSDTALAKENRVLLARLSALEEELAMARHFDSENYLLREEMRNLSMQILRAAQGEDAPLPELIPEEPPEGIEEYRAASEAFEQEAPALSPAQENAPAPDQASAQPSPELKADPERAPSAEKSGFGSRLREKLAGQPKASADKNTSGDKKTSADRKSADKVSSEKPAANGEAQNQSESGSTGDSKGKPSSLSERMAARRGKTVESATSGKRPGAGNRHKAEAPEPVGSEQG</sequence>
<keyword evidence="3" id="KW-0812">Transmembrane</keyword>
<evidence type="ECO:0000256" key="2">
    <source>
        <dbReference type="SAM" id="MobiDB-lite"/>
    </source>
</evidence>
<keyword evidence="5" id="KW-1185">Reference proteome</keyword>
<feature type="region of interest" description="Disordered" evidence="2">
    <location>
        <begin position="273"/>
        <end position="422"/>
    </location>
</feature>
<evidence type="ECO:0000313" key="5">
    <source>
        <dbReference type="Proteomes" id="UP001597102"/>
    </source>
</evidence>
<dbReference type="Proteomes" id="UP001597102">
    <property type="component" value="Unassembled WGS sequence"/>
</dbReference>
<feature type="transmembrane region" description="Helical" evidence="3">
    <location>
        <begin position="6"/>
        <end position="27"/>
    </location>
</feature>
<protein>
    <submittedName>
        <fullName evidence="4">Uncharacterized protein</fullName>
    </submittedName>
</protein>
<proteinExistence type="predicted"/>
<evidence type="ECO:0000256" key="3">
    <source>
        <dbReference type="SAM" id="Phobius"/>
    </source>
</evidence>
<reference evidence="5" key="1">
    <citation type="journal article" date="2019" name="Int. J. Syst. Evol. Microbiol.">
        <title>The Global Catalogue of Microorganisms (GCM) 10K type strain sequencing project: providing services to taxonomists for standard genome sequencing and annotation.</title>
        <authorList>
            <consortium name="The Broad Institute Genomics Platform"/>
            <consortium name="The Broad Institute Genome Sequencing Center for Infectious Disease"/>
            <person name="Wu L."/>
            <person name="Ma J."/>
        </authorList>
    </citation>
    <scope>NUCLEOTIDE SEQUENCE [LARGE SCALE GENOMIC DNA]</scope>
    <source>
        <strain evidence="5">CCUG 61697</strain>
    </source>
</reference>